<dbReference type="Proteomes" id="UP001212085">
    <property type="component" value="Chromosome"/>
</dbReference>
<feature type="compositionally biased region" description="Basic and acidic residues" evidence="1">
    <location>
        <begin position="1"/>
        <end position="18"/>
    </location>
</feature>
<dbReference type="InterPro" id="IPR018392">
    <property type="entry name" value="LysM"/>
</dbReference>
<dbReference type="InterPro" id="IPR036779">
    <property type="entry name" value="LysM_dom_sf"/>
</dbReference>
<feature type="compositionally biased region" description="Low complexity" evidence="1">
    <location>
        <begin position="71"/>
        <end position="87"/>
    </location>
</feature>
<organism evidence="4 6">
    <name type="scientific">Streptococcus alactolyticus</name>
    <dbReference type="NCBI Taxonomy" id="29389"/>
    <lineage>
        <taxon>Bacteria</taxon>
        <taxon>Bacillati</taxon>
        <taxon>Bacillota</taxon>
        <taxon>Bacilli</taxon>
        <taxon>Lactobacillales</taxon>
        <taxon>Streptococcaceae</taxon>
        <taxon>Streptococcus</taxon>
    </lineage>
</organism>
<keyword evidence="7" id="KW-1185">Reference proteome</keyword>
<evidence type="ECO:0000256" key="2">
    <source>
        <dbReference type="SAM" id="Phobius"/>
    </source>
</evidence>
<proteinExistence type="predicted"/>
<protein>
    <submittedName>
        <fullName evidence="5">LysM domain-containing protein</fullName>
    </submittedName>
    <submittedName>
        <fullName evidence="4">LysM peptidoglycan-binding domain-containing protein</fullName>
    </submittedName>
</protein>
<keyword evidence="2" id="KW-0812">Transmembrane</keyword>
<reference evidence="5 7" key="2">
    <citation type="submission" date="2022-12" db="EMBL/GenBank/DDBJ databases">
        <title>Streptococcus alactolyticus LGM, complete genome.</title>
        <authorList>
            <person name="Liu Z."/>
            <person name="Mu C."/>
            <person name="Zhu W."/>
        </authorList>
    </citation>
    <scope>NUCLEOTIDE SEQUENCE [LARGE SCALE GENOMIC DNA]</scope>
    <source>
        <strain evidence="5 7">LGM</strain>
    </source>
</reference>
<name>A0A6N7WNM4_STRAY</name>
<evidence type="ECO:0000313" key="4">
    <source>
        <dbReference type="EMBL" id="MST53540.1"/>
    </source>
</evidence>
<dbReference type="InterPro" id="IPR049981">
    <property type="entry name" value="SPy_0802-like"/>
</dbReference>
<dbReference type="CDD" id="cd00118">
    <property type="entry name" value="LysM"/>
    <property type="match status" value="1"/>
</dbReference>
<dbReference type="RefSeq" id="WP_154454706.1">
    <property type="nucleotide sequence ID" value="NZ_BRXN01000057.1"/>
</dbReference>
<dbReference type="OrthoDB" id="2242633at2"/>
<dbReference type="EMBL" id="VUNP01000011">
    <property type="protein sequence ID" value="MST53540.1"/>
    <property type="molecule type" value="Genomic_DNA"/>
</dbReference>
<dbReference type="Gene3D" id="3.10.350.10">
    <property type="entry name" value="LysM domain"/>
    <property type="match status" value="1"/>
</dbReference>
<accession>A0A6N7WNM4</accession>
<dbReference type="Proteomes" id="UP000471052">
    <property type="component" value="Unassembled WGS sequence"/>
</dbReference>
<feature type="region of interest" description="Disordered" evidence="1">
    <location>
        <begin position="1"/>
        <end position="25"/>
    </location>
</feature>
<evidence type="ECO:0000313" key="5">
    <source>
        <dbReference type="EMBL" id="WBB05823.1"/>
    </source>
</evidence>
<feature type="region of interest" description="Disordered" evidence="1">
    <location>
        <begin position="64"/>
        <end position="137"/>
    </location>
</feature>
<gene>
    <name evidence="4" type="ORF">FYJ82_03800</name>
    <name evidence="5" type="ORF">O6R09_05870</name>
</gene>
<dbReference type="AlphaFoldDB" id="A0A6N7WNM4"/>
<keyword evidence="2" id="KW-1133">Transmembrane helix</keyword>
<dbReference type="NCBIfam" id="NF042931">
    <property type="entry name" value="SAG1386_EF1546"/>
    <property type="match status" value="1"/>
</dbReference>
<evidence type="ECO:0000313" key="7">
    <source>
        <dbReference type="Proteomes" id="UP001212085"/>
    </source>
</evidence>
<feature type="transmembrane region" description="Helical" evidence="2">
    <location>
        <begin position="31"/>
        <end position="52"/>
    </location>
</feature>
<feature type="compositionally biased region" description="Low complexity" evidence="1">
    <location>
        <begin position="95"/>
        <end position="130"/>
    </location>
</feature>
<evidence type="ECO:0000259" key="3">
    <source>
        <dbReference type="PROSITE" id="PS51782"/>
    </source>
</evidence>
<evidence type="ECO:0000313" key="6">
    <source>
        <dbReference type="Proteomes" id="UP000471052"/>
    </source>
</evidence>
<evidence type="ECO:0000256" key="1">
    <source>
        <dbReference type="SAM" id="MobiDB-lite"/>
    </source>
</evidence>
<dbReference type="PROSITE" id="PS51782">
    <property type="entry name" value="LYSM"/>
    <property type="match status" value="1"/>
</dbReference>
<sequence>MTKQPWEEKVVEDKDQSANRKTKGSVVSTPLLTGLLSVFFVIIVAILFVVFYTSNRSGDKVSETSNFYGASTSSSVSTSSSTETSETTSEETPSESDSTSEAPAESTEETPATSQSTDTTPSSSSTDTSSNGGTITVLPGEGAASIAARAGISVDTLYQLNPSHMTSGYWYANPGDVVNVN</sequence>
<feature type="domain" description="LysM" evidence="3">
    <location>
        <begin position="133"/>
        <end position="180"/>
    </location>
</feature>
<reference evidence="4 6" key="1">
    <citation type="submission" date="2019-08" db="EMBL/GenBank/DDBJ databases">
        <title>In-depth cultivation of the pig gut microbiome towards novel bacterial diversity and tailored functional studies.</title>
        <authorList>
            <person name="Wylensek D."/>
            <person name="Hitch T.C.A."/>
            <person name="Clavel T."/>
        </authorList>
    </citation>
    <scope>NUCLEOTIDE SEQUENCE [LARGE SCALE GENOMIC DNA]</scope>
    <source>
        <strain evidence="4 6">BL-178-WT-3A</strain>
    </source>
</reference>
<dbReference type="EMBL" id="CP114883">
    <property type="protein sequence ID" value="WBB05823.1"/>
    <property type="molecule type" value="Genomic_DNA"/>
</dbReference>
<dbReference type="GeneID" id="99637103"/>
<keyword evidence="2" id="KW-0472">Membrane</keyword>